<organism evidence="1 2">
    <name type="scientific">Trichoderma longibrachiatum ATCC 18648</name>
    <dbReference type="NCBI Taxonomy" id="983965"/>
    <lineage>
        <taxon>Eukaryota</taxon>
        <taxon>Fungi</taxon>
        <taxon>Dikarya</taxon>
        <taxon>Ascomycota</taxon>
        <taxon>Pezizomycotina</taxon>
        <taxon>Sordariomycetes</taxon>
        <taxon>Hypocreomycetidae</taxon>
        <taxon>Hypocreales</taxon>
        <taxon>Hypocreaceae</taxon>
        <taxon>Trichoderma</taxon>
    </lineage>
</organism>
<gene>
    <name evidence="1" type="ORF">M440DRAFT_247174</name>
</gene>
<sequence length="177" mass="19580">MEFEQARAMAFAALLDAADAKRQTPDIASHRSAAPITRSPAWKFDGTCTKHSEPIYWVHSVLLMELSPRHSLFQVLVRFPCVPGIVGADATVLLLLELSQGSLLGRRMAQPTTGGDDAALCQSPLDRRRRHHHRTLSKRALENSARRIVQSIGERQPRRIGSTASPAERRLTLGAWG</sequence>
<dbReference type="EMBL" id="KZ679128">
    <property type="protein sequence ID" value="PTB79745.1"/>
    <property type="molecule type" value="Genomic_DNA"/>
</dbReference>
<proteinExistence type="predicted"/>
<name>A0A2T4CDX1_TRILO</name>
<reference evidence="1 2" key="1">
    <citation type="submission" date="2016-07" db="EMBL/GenBank/DDBJ databases">
        <title>Multiple horizontal gene transfer events from other fungi enriched the ability of initially mycotrophic Trichoderma (Ascomycota) to feed on dead plant biomass.</title>
        <authorList>
            <consortium name="DOE Joint Genome Institute"/>
            <person name="Aerts A."/>
            <person name="Atanasova L."/>
            <person name="Chenthamara K."/>
            <person name="Zhang J."/>
            <person name="Grujic M."/>
            <person name="Henrissat B."/>
            <person name="Kuo A."/>
            <person name="Salamov A."/>
            <person name="Lipzen A."/>
            <person name="Labutti K."/>
            <person name="Barry K."/>
            <person name="Miao Y."/>
            <person name="Rahimi M.J."/>
            <person name="Shen Q."/>
            <person name="Grigoriev I.V."/>
            <person name="Kubicek C.P."/>
            <person name="Druzhinina I.S."/>
        </authorList>
    </citation>
    <scope>NUCLEOTIDE SEQUENCE [LARGE SCALE GENOMIC DNA]</scope>
    <source>
        <strain evidence="1 2">ATCC 18648</strain>
    </source>
</reference>
<dbReference type="Proteomes" id="UP000240760">
    <property type="component" value="Unassembled WGS sequence"/>
</dbReference>
<protein>
    <submittedName>
        <fullName evidence="1">Uncharacterized protein</fullName>
    </submittedName>
</protein>
<accession>A0A2T4CDX1</accession>
<evidence type="ECO:0000313" key="2">
    <source>
        <dbReference type="Proteomes" id="UP000240760"/>
    </source>
</evidence>
<keyword evidence="2" id="KW-1185">Reference proteome</keyword>
<evidence type="ECO:0000313" key="1">
    <source>
        <dbReference type="EMBL" id="PTB79745.1"/>
    </source>
</evidence>
<dbReference type="AlphaFoldDB" id="A0A2T4CDX1"/>